<accession>A0AAN8G5J2</accession>
<organism evidence="1 2">
    <name type="scientific">Patella caerulea</name>
    <name type="common">Rayed Mediterranean limpet</name>
    <dbReference type="NCBI Taxonomy" id="87958"/>
    <lineage>
        <taxon>Eukaryota</taxon>
        <taxon>Metazoa</taxon>
        <taxon>Spiralia</taxon>
        <taxon>Lophotrochozoa</taxon>
        <taxon>Mollusca</taxon>
        <taxon>Gastropoda</taxon>
        <taxon>Patellogastropoda</taxon>
        <taxon>Patelloidea</taxon>
        <taxon>Patellidae</taxon>
        <taxon>Patella</taxon>
    </lineage>
</organism>
<dbReference type="SUPFAM" id="SSF53098">
    <property type="entry name" value="Ribonuclease H-like"/>
    <property type="match status" value="1"/>
</dbReference>
<comment type="caution">
    <text evidence="1">The sequence shown here is derived from an EMBL/GenBank/DDBJ whole genome shotgun (WGS) entry which is preliminary data.</text>
</comment>
<name>A0AAN8G5J2_PATCE</name>
<dbReference type="InterPro" id="IPR012337">
    <property type="entry name" value="RNaseH-like_sf"/>
</dbReference>
<proteinExistence type="predicted"/>
<evidence type="ECO:0000313" key="1">
    <source>
        <dbReference type="EMBL" id="KAK6168263.1"/>
    </source>
</evidence>
<dbReference type="EMBL" id="JAZGQO010000018">
    <property type="protein sequence ID" value="KAK6168263.1"/>
    <property type="molecule type" value="Genomic_DNA"/>
</dbReference>
<gene>
    <name evidence="1" type="ORF">SNE40_022125</name>
</gene>
<dbReference type="AlphaFoldDB" id="A0AAN8G5J2"/>
<dbReference type="Proteomes" id="UP001347796">
    <property type="component" value="Unassembled WGS sequence"/>
</dbReference>
<reference evidence="1 2" key="1">
    <citation type="submission" date="2024-01" db="EMBL/GenBank/DDBJ databases">
        <title>The genome of the rayed Mediterranean limpet Patella caerulea (Linnaeus, 1758).</title>
        <authorList>
            <person name="Anh-Thu Weber A."/>
            <person name="Halstead-Nussloch G."/>
        </authorList>
    </citation>
    <scope>NUCLEOTIDE SEQUENCE [LARGE SCALE GENOMIC DNA]</scope>
    <source>
        <strain evidence="1">AATW-2023a</strain>
        <tissue evidence="1">Whole specimen</tissue>
    </source>
</reference>
<protein>
    <submittedName>
        <fullName evidence="1">Uncharacterized protein</fullName>
    </submittedName>
</protein>
<sequence>MNDRKSSFLVTKWQDLEVLDVMNKTLKPLAELTDASSGEEIAEPTLSIDIKNKILEYMNNKYTDENCPKILIMSSYLDPTFKARYLNSEEESQVLRHTHEEAEQIEQLHDNELEIEIDKEQNSFLPTHPKVMKLGKFFKNRASSGSTRTQSTIEKELNHHQFLSLLASDSDPFEYWKYCCVFLPRLSKLAKKYLSTC</sequence>
<keyword evidence="2" id="KW-1185">Reference proteome</keyword>
<evidence type="ECO:0000313" key="2">
    <source>
        <dbReference type="Proteomes" id="UP001347796"/>
    </source>
</evidence>